<dbReference type="STRING" id="1445510.YC6258_02275"/>
<protein>
    <submittedName>
        <fullName evidence="4">Putative epimerase, PhzC/PhzF-like protein</fullName>
    </submittedName>
</protein>
<evidence type="ECO:0000256" key="1">
    <source>
        <dbReference type="ARBA" id="ARBA00008270"/>
    </source>
</evidence>
<dbReference type="NCBIfam" id="TIGR00654">
    <property type="entry name" value="PhzF_family"/>
    <property type="match status" value="1"/>
</dbReference>
<dbReference type="RefSeq" id="WP_044616867.1">
    <property type="nucleotide sequence ID" value="NZ_CP007142.1"/>
</dbReference>
<dbReference type="EMBL" id="CP007142">
    <property type="protein sequence ID" value="AJQ94313.1"/>
    <property type="molecule type" value="Genomic_DNA"/>
</dbReference>
<keyword evidence="2" id="KW-0413">Isomerase</keyword>
<dbReference type="InterPro" id="IPR003719">
    <property type="entry name" value="Phenazine_PhzF-like"/>
</dbReference>
<keyword evidence="5" id="KW-1185">Reference proteome</keyword>
<dbReference type="Gene3D" id="3.10.310.10">
    <property type="entry name" value="Diaminopimelate Epimerase, Chain A, domain 1"/>
    <property type="match status" value="2"/>
</dbReference>
<dbReference type="PANTHER" id="PTHR13774">
    <property type="entry name" value="PHENAZINE BIOSYNTHESIS PROTEIN"/>
    <property type="match status" value="1"/>
</dbReference>
<dbReference type="PANTHER" id="PTHR13774:SF39">
    <property type="entry name" value="BIOSYNTHESIS PROTEIN, PUTATIVE-RELATED"/>
    <property type="match status" value="1"/>
</dbReference>
<dbReference type="Pfam" id="PF02567">
    <property type="entry name" value="PhzC-PhzF"/>
    <property type="match status" value="1"/>
</dbReference>
<dbReference type="HOGENOM" id="CLU_048756_0_2_6"/>
<dbReference type="GO" id="GO:0005737">
    <property type="term" value="C:cytoplasm"/>
    <property type="evidence" value="ECO:0007669"/>
    <property type="project" value="TreeGrafter"/>
</dbReference>
<name>A0A0C5VLU3_9GAMM</name>
<evidence type="ECO:0000256" key="2">
    <source>
        <dbReference type="ARBA" id="ARBA00023235"/>
    </source>
</evidence>
<dbReference type="SUPFAM" id="SSF54506">
    <property type="entry name" value="Diaminopimelate epimerase-like"/>
    <property type="match status" value="1"/>
</dbReference>
<comment type="similarity">
    <text evidence="1">Belongs to the PhzF family.</text>
</comment>
<dbReference type="PIRSF" id="PIRSF016184">
    <property type="entry name" value="PhzC_PhzF"/>
    <property type="match status" value="1"/>
</dbReference>
<evidence type="ECO:0000313" key="5">
    <source>
        <dbReference type="Proteomes" id="UP000032266"/>
    </source>
</evidence>
<dbReference type="GO" id="GO:0016853">
    <property type="term" value="F:isomerase activity"/>
    <property type="evidence" value="ECO:0007669"/>
    <property type="project" value="UniProtKB-KW"/>
</dbReference>
<evidence type="ECO:0000256" key="3">
    <source>
        <dbReference type="PIRSR" id="PIRSR016184-1"/>
    </source>
</evidence>
<gene>
    <name evidence="4" type="ORF">YC6258_02275</name>
</gene>
<evidence type="ECO:0000313" key="4">
    <source>
        <dbReference type="EMBL" id="AJQ94313.1"/>
    </source>
</evidence>
<dbReference type="PATRIC" id="fig|1445510.3.peg.2232"/>
<dbReference type="Proteomes" id="UP000032266">
    <property type="component" value="Chromosome"/>
</dbReference>
<sequence length="280" mass="30548">MNIQRIAAFTYHHEGGNPAGVAILEQFPADIEMQTAAARIGYSETAFLMPFRDGWRIRYFAPETEVPFCGHATIASGAVLAAEHGSGHYRLYLNDGEISLEVRQKEDGHHLITLQSPPTSSHPAASSLITPMLALFHLSPLDLDEHFPVRVASAGAQHLILVLKDRSTLAAMRYDFDATQALMRKAGLTTVSLIWIESSSRIHARNAFASGGVYEDPATGAAAAALAGYLRDLNWNEWNDQNRFEIIQGEDMGVPCRLLVEFDASAGSSVRVSGTTRVID</sequence>
<dbReference type="KEGG" id="gsn:YC6258_02275"/>
<organism evidence="4 5">
    <name type="scientific">Gynuella sunshinyii YC6258</name>
    <dbReference type="NCBI Taxonomy" id="1445510"/>
    <lineage>
        <taxon>Bacteria</taxon>
        <taxon>Pseudomonadati</taxon>
        <taxon>Pseudomonadota</taxon>
        <taxon>Gammaproteobacteria</taxon>
        <taxon>Oceanospirillales</taxon>
        <taxon>Saccharospirillaceae</taxon>
        <taxon>Gynuella</taxon>
    </lineage>
</organism>
<accession>A0A0C5VLU3</accession>
<feature type="active site" evidence="3">
    <location>
        <position position="44"/>
    </location>
</feature>
<dbReference type="OrthoDB" id="9788221at2"/>
<reference evidence="4 5" key="1">
    <citation type="submission" date="2014-01" db="EMBL/GenBank/DDBJ databases">
        <title>Full genme sequencing of cellulolytic bacterium Gynuella sunshinyii YC6258T gen. nov., sp. nov.</title>
        <authorList>
            <person name="Khan H."/>
            <person name="Chung E.J."/>
            <person name="Chung Y.R."/>
        </authorList>
    </citation>
    <scope>NUCLEOTIDE SEQUENCE [LARGE SCALE GENOMIC DNA]</scope>
    <source>
        <strain evidence="4 5">YC6258</strain>
    </source>
</reference>
<proteinExistence type="inferred from homology"/>
<dbReference type="AlphaFoldDB" id="A0A0C5VLU3"/>